<keyword evidence="1" id="KW-0732">Signal</keyword>
<comment type="caution">
    <text evidence="2">The sequence shown here is derived from an EMBL/GenBank/DDBJ whole genome shotgun (WGS) entry which is preliminary data.</text>
</comment>
<evidence type="ECO:0000313" key="3">
    <source>
        <dbReference type="Proteomes" id="UP001596292"/>
    </source>
</evidence>
<reference evidence="3" key="1">
    <citation type="journal article" date="2019" name="Int. J. Syst. Evol. Microbiol.">
        <title>The Global Catalogue of Microorganisms (GCM) 10K type strain sequencing project: providing services to taxonomists for standard genome sequencing and annotation.</title>
        <authorList>
            <consortium name="The Broad Institute Genomics Platform"/>
            <consortium name="The Broad Institute Genome Sequencing Center for Infectious Disease"/>
            <person name="Wu L."/>
            <person name="Ma J."/>
        </authorList>
    </citation>
    <scope>NUCLEOTIDE SEQUENCE [LARGE SCALE GENOMIC DNA]</scope>
    <source>
        <strain evidence="3">CCUG 48316</strain>
    </source>
</reference>
<dbReference type="RefSeq" id="WP_378972727.1">
    <property type="nucleotide sequence ID" value="NZ_JBHSWN010000001.1"/>
</dbReference>
<name>A0ABW2BMG1_9HYPH</name>
<keyword evidence="2" id="KW-0645">Protease</keyword>
<dbReference type="GO" id="GO:0008233">
    <property type="term" value="F:peptidase activity"/>
    <property type="evidence" value="ECO:0007669"/>
    <property type="project" value="UniProtKB-KW"/>
</dbReference>
<dbReference type="EMBL" id="JBHSWN010000001">
    <property type="protein sequence ID" value="MFC6791647.1"/>
    <property type="molecule type" value="Genomic_DNA"/>
</dbReference>
<dbReference type="Proteomes" id="UP001596292">
    <property type="component" value="Unassembled WGS sequence"/>
</dbReference>
<evidence type="ECO:0000313" key="2">
    <source>
        <dbReference type="EMBL" id="MFC6791647.1"/>
    </source>
</evidence>
<feature type="chain" id="PRO_5045889568" evidence="1">
    <location>
        <begin position="25"/>
        <end position="449"/>
    </location>
</feature>
<feature type="signal peptide" evidence="1">
    <location>
        <begin position="1"/>
        <end position="24"/>
    </location>
</feature>
<organism evidence="2 3">
    <name type="scientific">Methylobacterium komagatae</name>
    <dbReference type="NCBI Taxonomy" id="374425"/>
    <lineage>
        <taxon>Bacteria</taxon>
        <taxon>Pseudomonadati</taxon>
        <taxon>Pseudomonadota</taxon>
        <taxon>Alphaproteobacteria</taxon>
        <taxon>Hyphomicrobiales</taxon>
        <taxon>Methylobacteriaceae</taxon>
        <taxon>Methylobacterium</taxon>
    </lineage>
</organism>
<accession>A0ABW2BMG1</accession>
<protein>
    <submittedName>
        <fullName evidence="2">Serine protease</fullName>
    </submittedName>
</protein>
<keyword evidence="2" id="KW-0378">Hydrolase</keyword>
<proteinExistence type="predicted"/>
<dbReference type="GO" id="GO:0006508">
    <property type="term" value="P:proteolysis"/>
    <property type="evidence" value="ECO:0007669"/>
    <property type="project" value="UniProtKB-KW"/>
</dbReference>
<keyword evidence="3" id="KW-1185">Reference proteome</keyword>
<gene>
    <name evidence="2" type="ORF">ACFQE0_19780</name>
</gene>
<evidence type="ECO:0000256" key="1">
    <source>
        <dbReference type="SAM" id="SignalP"/>
    </source>
</evidence>
<sequence>MRGIGRIGGAVVLALLAQGGAAFSQGKLAPPSPAAPKPADPAFETARAAFEPLPEAERKALQDALVWTGDFNGVTSGSFGRRTFEAIQAFAARTRLADPASPEGRAAIRQAGETARKAARFRIEADPVSGVTVGVPEALLTRRTALPSGTRWQSADGRVTLETRAYPPDSETLEGLFERATAPVNGRRVTYRLQKPDFFVVTAETATGSSYTRYATGPQGLRGLLIGYDKALSGEVGRLVIAMANAFDPFPAAPSVAAIPSRPAPAKPVPLNPAPQAASPLPVAAPVPIAATGLAVAPGKVLAVVPEGCAGVITRDPSGLALLAVAGTRPTPLILAGGLAEGAVVALAAGAQGVSAVPGTVMRERVTAPLQPGSAGAPVFDGQGHWAGLVASYPNAPRLVAGIAPPMSLPVIPVERVSAFLASQGIALAGAATAGLAEAWPAVTGLTCR</sequence>